<proteinExistence type="predicted"/>
<evidence type="ECO:0000256" key="1">
    <source>
        <dbReference type="SAM" id="Phobius"/>
    </source>
</evidence>
<protein>
    <submittedName>
        <fullName evidence="3">Uncharacterized protein</fullName>
    </submittedName>
</protein>
<keyword evidence="1" id="KW-0812">Transmembrane</keyword>
<accession>A0A915KDX1</accession>
<keyword evidence="1" id="KW-0472">Membrane</keyword>
<evidence type="ECO:0000313" key="3">
    <source>
        <dbReference type="WBParaSite" id="nRc.2.0.1.t36134-RA"/>
    </source>
</evidence>
<keyword evidence="2" id="KW-1185">Reference proteome</keyword>
<dbReference type="AlphaFoldDB" id="A0A915KDX1"/>
<sequence length="143" mass="16619">MRKFKQERKHCTINFQLSNNEFLILIHKYGVAKSSTICPATLHVMSTLLTVQNAFVNLADFQKLGIYLSNRSKVTDIRRAPLKRWKNVQISREIKIRKKWRMIRAPVVVAALKWETFLCKNCSFFCAIVLVVCAFAKMQIGKQ</sequence>
<feature type="transmembrane region" description="Helical" evidence="1">
    <location>
        <begin position="122"/>
        <end position="140"/>
    </location>
</feature>
<keyword evidence="1" id="KW-1133">Transmembrane helix</keyword>
<dbReference type="WBParaSite" id="nRc.2.0.1.t36134-RA">
    <property type="protein sequence ID" value="nRc.2.0.1.t36134-RA"/>
    <property type="gene ID" value="nRc.2.0.1.g36134"/>
</dbReference>
<dbReference type="Proteomes" id="UP000887565">
    <property type="component" value="Unplaced"/>
</dbReference>
<name>A0A915KDX1_ROMCU</name>
<reference evidence="3" key="1">
    <citation type="submission" date="2022-11" db="UniProtKB">
        <authorList>
            <consortium name="WormBaseParasite"/>
        </authorList>
    </citation>
    <scope>IDENTIFICATION</scope>
</reference>
<organism evidence="2 3">
    <name type="scientific">Romanomermis culicivorax</name>
    <name type="common">Nematode worm</name>
    <dbReference type="NCBI Taxonomy" id="13658"/>
    <lineage>
        <taxon>Eukaryota</taxon>
        <taxon>Metazoa</taxon>
        <taxon>Ecdysozoa</taxon>
        <taxon>Nematoda</taxon>
        <taxon>Enoplea</taxon>
        <taxon>Dorylaimia</taxon>
        <taxon>Mermithida</taxon>
        <taxon>Mermithoidea</taxon>
        <taxon>Mermithidae</taxon>
        <taxon>Romanomermis</taxon>
    </lineage>
</organism>
<evidence type="ECO:0000313" key="2">
    <source>
        <dbReference type="Proteomes" id="UP000887565"/>
    </source>
</evidence>